<sequence>MKRILGPFILFLIFVSLPVVRSECGWTGAIFSEGTCFLYDKGALSYSEANNYCQSKGGVLAKVTSKTQLNDVSVQVPEDSDMWIGAHYNPSKGHWVWADDNTAATELSLFWAASQPASETSEYCVEIFVSPSGQQRAYSNVCSTTYPFLCMEKALITTQDTTLVTSTDPMISSTPLTTITDNTTTETLMKCGANSFEFNVLLLFNICVLKYLIF</sequence>
<gene>
    <name evidence="3" type="ORF">GSLYS_00005253001</name>
</gene>
<keyword evidence="4" id="KW-1185">Reference proteome</keyword>
<keyword evidence="1" id="KW-0732">Signal</keyword>
<dbReference type="PROSITE" id="PS50041">
    <property type="entry name" value="C_TYPE_LECTIN_2"/>
    <property type="match status" value="1"/>
</dbReference>
<proteinExistence type="predicted"/>
<name>A0AAV2HD04_LYMST</name>
<accession>A0AAV2HD04</accession>
<dbReference type="InterPro" id="IPR001304">
    <property type="entry name" value="C-type_lectin-like"/>
</dbReference>
<feature type="chain" id="PRO_5043640361" description="C-type lectin domain-containing protein" evidence="1">
    <location>
        <begin position="23"/>
        <end position="214"/>
    </location>
</feature>
<dbReference type="AlphaFoldDB" id="A0AAV2HD04"/>
<dbReference type="CDD" id="cd00037">
    <property type="entry name" value="CLECT"/>
    <property type="match status" value="1"/>
</dbReference>
<reference evidence="3 4" key="1">
    <citation type="submission" date="2024-04" db="EMBL/GenBank/DDBJ databases">
        <authorList>
            <consortium name="Genoscope - CEA"/>
            <person name="William W."/>
        </authorList>
    </citation>
    <scope>NUCLEOTIDE SEQUENCE [LARGE SCALE GENOMIC DNA]</scope>
</reference>
<dbReference type="PANTHER" id="PTHR22803">
    <property type="entry name" value="MANNOSE, PHOSPHOLIPASE, LECTIN RECEPTOR RELATED"/>
    <property type="match status" value="1"/>
</dbReference>
<evidence type="ECO:0000313" key="4">
    <source>
        <dbReference type="Proteomes" id="UP001497497"/>
    </source>
</evidence>
<dbReference type="SMART" id="SM00034">
    <property type="entry name" value="CLECT"/>
    <property type="match status" value="1"/>
</dbReference>
<feature type="signal peptide" evidence="1">
    <location>
        <begin position="1"/>
        <end position="22"/>
    </location>
</feature>
<dbReference type="EMBL" id="CAXITT010000082">
    <property type="protein sequence ID" value="CAL1531158.1"/>
    <property type="molecule type" value="Genomic_DNA"/>
</dbReference>
<organism evidence="3 4">
    <name type="scientific">Lymnaea stagnalis</name>
    <name type="common">Great pond snail</name>
    <name type="synonym">Helix stagnalis</name>
    <dbReference type="NCBI Taxonomy" id="6523"/>
    <lineage>
        <taxon>Eukaryota</taxon>
        <taxon>Metazoa</taxon>
        <taxon>Spiralia</taxon>
        <taxon>Lophotrochozoa</taxon>
        <taxon>Mollusca</taxon>
        <taxon>Gastropoda</taxon>
        <taxon>Heterobranchia</taxon>
        <taxon>Euthyneura</taxon>
        <taxon>Panpulmonata</taxon>
        <taxon>Hygrophila</taxon>
        <taxon>Lymnaeoidea</taxon>
        <taxon>Lymnaeidae</taxon>
        <taxon>Lymnaea</taxon>
    </lineage>
</organism>
<protein>
    <recommendedName>
        <fullName evidence="2">C-type lectin domain-containing protein</fullName>
    </recommendedName>
</protein>
<dbReference type="SUPFAM" id="SSF56436">
    <property type="entry name" value="C-type lectin-like"/>
    <property type="match status" value="1"/>
</dbReference>
<dbReference type="InterPro" id="IPR050111">
    <property type="entry name" value="C-type_lectin/snaclec_domain"/>
</dbReference>
<dbReference type="Gene3D" id="3.10.100.10">
    <property type="entry name" value="Mannose-Binding Protein A, subunit A"/>
    <property type="match status" value="1"/>
</dbReference>
<dbReference type="Proteomes" id="UP001497497">
    <property type="component" value="Unassembled WGS sequence"/>
</dbReference>
<comment type="caution">
    <text evidence="3">The sequence shown here is derived from an EMBL/GenBank/DDBJ whole genome shotgun (WGS) entry which is preliminary data.</text>
</comment>
<evidence type="ECO:0000259" key="2">
    <source>
        <dbReference type="PROSITE" id="PS50041"/>
    </source>
</evidence>
<dbReference type="InterPro" id="IPR016186">
    <property type="entry name" value="C-type_lectin-like/link_sf"/>
</dbReference>
<evidence type="ECO:0000256" key="1">
    <source>
        <dbReference type="SAM" id="SignalP"/>
    </source>
</evidence>
<dbReference type="Pfam" id="PF00059">
    <property type="entry name" value="Lectin_C"/>
    <property type="match status" value="1"/>
</dbReference>
<dbReference type="InterPro" id="IPR016187">
    <property type="entry name" value="CTDL_fold"/>
</dbReference>
<feature type="domain" description="C-type lectin" evidence="2">
    <location>
        <begin position="32"/>
        <end position="151"/>
    </location>
</feature>
<evidence type="ECO:0000313" key="3">
    <source>
        <dbReference type="EMBL" id="CAL1531158.1"/>
    </source>
</evidence>